<name>A0ABT1ZC11_9MICO</name>
<proteinExistence type="predicted"/>
<sequence>MAPLPDRDELLALFDADERALEPRVAEGRPYEFDGPLMRIEFRAAGLVRAPADLGVDGPPLEALIRRQVEHFAARGLPLEWKTYAGDRPDSLVPLLLASGFEPGPIEAIMVAASAELAAAAPPPGVTVRDADADEFAAIAGLLGEVWSTDHGWVAAELATLRETHGDGLRVLVAESGGELVSAAWTTMRPGERFAGLWGGSTRPDHRRRGIYRALVAARASVAHAQGVPFLRVDASEMSRPVLEALGFIQLTTTTPYVWSP</sequence>
<dbReference type="CDD" id="cd04301">
    <property type="entry name" value="NAT_SF"/>
    <property type="match status" value="1"/>
</dbReference>
<dbReference type="RefSeq" id="WP_258797120.1">
    <property type="nucleotide sequence ID" value="NZ_JANTHX010000003.1"/>
</dbReference>
<evidence type="ECO:0000259" key="1">
    <source>
        <dbReference type="PROSITE" id="PS51186"/>
    </source>
</evidence>
<feature type="domain" description="N-acetyltransferase" evidence="1">
    <location>
        <begin position="126"/>
        <end position="261"/>
    </location>
</feature>
<dbReference type="InterPro" id="IPR000182">
    <property type="entry name" value="GNAT_dom"/>
</dbReference>
<dbReference type="Pfam" id="PF00583">
    <property type="entry name" value="Acetyltransf_1"/>
    <property type="match status" value="1"/>
</dbReference>
<dbReference type="SUPFAM" id="SSF55729">
    <property type="entry name" value="Acyl-CoA N-acyltransferases (Nat)"/>
    <property type="match status" value="1"/>
</dbReference>
<gene>
    <name evidence="2" type="ORF">NUH29_01590</name>
</gene>
<dbReference type="Gene3D" id="3.40.630.30">
    <property type="match status" value="1"/>
</dbReference>
<protein>
    <submittedName>
        <fullName evidence="2">GNAT family N-acetyltransferase</fullName>
    </submittedName>
</protein>
<dbReference type="InterPro" id="IPR016181">
    <property type="entry name" value="Acyl_CoA_acyltransferase"/>
</dbReference>
<organism evidence="2 3">
    <name type="scientific">Protaetiibacter mangrovi</name>
    <dbReference type="NCBI Taxonomy" id="2970926"/>
    <lineage>
        <taxon>Bacteria</taxon>
        <taxon>Bacillati</taxon>
        <taxon>Actinomycetota</taxon>
        <taxon>Actinomycetes</taxon>
        <taxon>Micrococcales</taxon>
        <taxon>Microbacteriaceae</taxon>
        <taxon>Protaetiibacter</taxon>
    </lineage>
</organism>
<evidence type="ECO:0000313" key="2">
    <source>
        <dbReference type="EMBL" id="MCS0498239.1"/>
    </source>
</evidence>
<dbReference type="EMBL" id="JANTHX010000003">
    <property type="protein sequence ID" value="MCS0498239.1"/>
    <property type="molecule type" value="Genomic_DNA"/>
</dbReference>
<comment type="caution">
    <text evidence="2">The sequence shown here is derived from an EMBL/GenBank/DDBJ whole genome shotgun (WGS) entry which is preliminary data.</text>
</comment>
<evidence type="ECO:0000313" key="3">
    <source>
        <dbReference type="Proteomes" id="UP001205337"/>
    </source>
</evidence>
<accession>A0ABT1ZC11</accession>
<dbReference type="Proteomes" id="UP001205337">
    <property type="component" value="Unassembled WGS sequence"/>
</dbReference>
<dbReference type="PROSITE" id="PS51186">
    <property type="entry name" value="GNAT"/>
    <property type="match status" value="1"/>
</dbReference>
<reference evidence="2 3" key="1">
    <citation type="submission" date="2022-08" db="EMBL/GenBank/DDBJ databases">
        <authorList>
            <person name="Li F."/>
        </authorList>
    </citation>
    <scope>NUCLEOTIDE SEQUENCE [LARGE SCALE GENOMIC DNA]</scope>
    <source>
        <strain evidence="2 3">10F1B-8-1</strain>
    </source>
</reference>
<keyword evidence="3" id="KW-1185">Reference proteome</keyword>